<keyword evidence="2" id="KW-1185">Reference proteome</keyword>
<reference evidence="1 2" key="1">
    <citation type="journal article" date="2024" name="Chem. Sci.">
        <title>Discovery of megapolipeptins by genome mining of a Burkholderiales bacteria collection.</title>
        <authorList>
            <person name="Paulo B.S."/>
            <person name="Recchia M.J.J."/>
            <person name="Lee S."/>
            <person name="Fergusson C.H."/>
            <person name="Romanowski S.B."/>
            <person name="Hernandez A."/>
            <person name="Krull N."/>
            <person name="Liu D.Y."/>
            <person name="Cavanagh H."/>
            <person name="Bos A."/>
            <person name="Gray C.A."/>
            <person name="Murphy B.T."/>
            <person name="Linington R.G."/>
            <person name="Eustaquio A.S."/>
        </authorList>
    </citation>
    <scope>NUCLEOTIDE SEQUENCE [LARGE SCALE GENOMIC DNA]</scope>
    <source>
        <strain evidence="1 2">RL16-012-BIC-B</strain>
    </source>
</reference>
<protein>
    <recommendedName>
        <fullName evidence="3">Lysozyme inhibitor LprI N-terminal domain-containing protein</fullName>
    </recommendedName>
</protein>
<evidence type="ECO:0000313" key="1">
    <source>
        <dbReference type="EMBL" id="MFL9886813.1"/>
    </source>
</evidence>
<gene>
    <name evidence="1" type="ORF">PQR66_27490</name>
</gene>
<accession>A0ABW8ZWU6</accession>
<dbReference type="Proteomes" id="UP001629249">
    <property type="component" value="Unassembled WGS sequence"/>
</dbReference>
<dbReference type="RefSeq" id="WP_408330578.1">
    <property type="nucleotide sequence ID" value="NZ_JAQQFH010000015.1"/>
</dbReference>
<dbReference type="EMBL" id="JAQQFN010000023">
    <property type="protein sequence ID" value="MFL9886813.1"/>
    <property type="molecule type" value="Genomic_DNA"/>
</dbReference>
<organism evidence="1 2">
    <name type="scientific">Paraburkholderia agricolaris</name>
    <dbReference type="NCBI Taxonomy" id="2152888"/>
    <lineage>
        <taxon>Bacteria</taxon>
        <taxon>Pseudomonadati</taxon>
        <taxon>Pseudomonadota</taxon>
        <taxon>Betaproteobacteria</taxon>
        <taxon>Burkholderiales</taxon>
        <taxon>Burkholderiaceae</taxon>
        <taxon>Paraburkholderia</taxon>
    </lineage>
</organism>
<name>A0ABW8ZWU6_9BURK</name>
<sequence length="154" mass="18416">MRFDRRVRFEPLTWTARKEAAYLGRHKRARAKIDREYPLFAHQFVPAPLDDVEVEKERRERMALAGEQRMRDLEAKHWREARAAYFACEPNVRQQIVAEWAGWRGPARAGYFIYIVEKHNGAADERDRQYRIRISALRTQIENRLDAERSLSLF</sequence>
<comment type="caution">
    <text evidence="1">The sequence shown here is derived from an EMBL/GenBank/DDBJ whole genome shotgun (WGS) entry which is preliminary data.</text>
</comment>
<evidence type="ECO:0000313" key="2">
    <source>
        <dbReference type="Proteomes" id="UP001629249"/>
    </source>
</evidence>
<evidence type="ECO:0008006" key="3">
    <source>
        <dbReference type="Google" id="ProtNLM"/>
    </source>
</evidence>
<proteinExistence type="predicted"/>